<dbReference type="EMBL" id="CADCUR010000142">
    <property type="protein sequence ID" value="CAA9401943.1"/>
    <property type="molecule type" value="Genomic_DNA"/>
</dbReference>
<name>A0A6J4NZM4_9BACT</name>
<dbReference type="CDD" id="cd06170">
    <property type="entry name" value="LuxR_C_like"/>
    <property type="match status" value="1"/>
</dbReference>
<dbReference type="GO" id="GO:0003677">
    <property type="term" value="F:DNA binding"/>
    <property type="evidence" value="ECO:0007669"/>
    <property type="project" value="InterPro"/>
</dbReference>
<dbReference type="PROSITE" id="PS00622">
    <property type="entry name" value="HTH_LUXR_1"/>
    <property type="match status" value="1"/>
</dbReference>
<dbReference type="SUPFAM" id="SSF46894">
    <property type="entry name" value="C-terminal effector domain of the bipartite response regulators"/>
    <property type="match status" value="1"/>
</dbReference>
<organism evidence="2">
    <name type="scientific">uncultured Pyrinomonadaceae bacterium</name>
    <dbReference type="NCBI Taxonomy" id="2283094"/>
    <lineage>
        <taxon>Bacteria</taxon>
        <taxon>Pseudomonadati</taxon>
        <taxon>Acidobacteriota</taxon>
        <taxon>Blastocatellia</taxon>
        <taxon>Blastocatellales</taxon>
        <taxon>Pyrinomonadaceae</taxon>
        <taxon>environmental samples</taxon>
    </lineage>
</organism>
<sequence length="235" mass="26018">MDSFFNNISHQKTNITILATYALTRSSLQSLLENDRQLNVLDVVGTTAELIEKVSRNKPDVTLICLLENESENIAVVTDLLKAAPKTKIVILCSPNNLAIQAAALQFGVAGIVGVNQSGRVLSRAIKQISAGEVWLNQNLVARLFEGNSNSTSDIKYKDNAYFKGDTLTRRELEIVKMIGLGLKNKDISKKLCISETTVRQHLSSIYSKLNIEDRLNLAIYAYRQRIVSPPVKSV</sequence>
<gene>
    <name evidence="2" type="ORF">AVDCRST_MAG74-1689</name>
</gene>
<dbReference type="Gene3D" id="3.40.50.2300">
    <property type="match status" value="1"/>
</dbReference>
<dbReference type="GO" id="GO:0006355">
    <property type="term" value="P:regulation of DNA-templated transcription"/>
    <property type="evidence" value="ECO:0007669"/>
    <property type="project" value="InterPro"/>
</dbReference>
<dbReference type="Gene3D" id="1.10.10.10">
    <property type="entry name" value="Winged helix-like DNA-binding domain superfamily/Winged helix DNA-binding domain"/>
    <property type="match status" value="1"/>
</dbReference>
<dbReference type="SMART" id="SM00421">
    <property type="entry name" value="HTH_LUXR"/>
    <property type="match status" value="1"/>
</dbReference>
<dbReference type="PROSITE" id="PS50043">
    <property type="entry name" value="HTH_LUXR_2"/>
    <property type="match status" value="1"/>
</dbReference>
<evidence type="ECO:0000313" key="2">
    <source>
        <dbReference type="EMBL" id="CAA9401943.1"/>
    </source>
</evidence>
<dbReference type="AlphaFoldDB" id="A0A6J4NZM4"/>
<proteinExistence type="predicted"/>
<dbReference type="InterPro" id="IPR036388">
    <property type="entry name" value="WH-like_DNA-bd_sf"/>
</dbReference>
<accession>A0A6J4NZM4</accession>
<feature type="domain" description="HTH luxR-type" evidence="1">
    <location>
        <begin position="161"/>
        <end position="226"/>
    </location>
</feature>
<dbReference type="InterPro" id="IPR051015">
    <property type="entry name" value="EvgA-like"/>
</dbReference>
<dbReference type="PANTHER" id="PTHR45566">
    <property type="entry name" value="HTH-TYPE TRANSCRIPTIONAL REGULATOR YHJB-RELATED"/>
    <property type="match status" value="1"/>
</dbReference>
<evidence type="ECO:0000259" key="1">
    <source>
        <dbReference type="PROSITE" id="PS50043"/>
    </source>
</evidence>
<dbReference type="InterPro" id="IPR000792">
    <property type="entry name" value="Tscrpt_reg_LuxR_C"/>
</dbReference>
<dbReference type="Pfam" id="PF00196">
    <property type="entry name" value="GerE"/>
    <property type="match status" value="1"/>
</dbReference>
<dbReference type="PRINTS" id="PR00038">
    <property type="entry name" value="HTHLUXR"/>
</dbReference>
<protein>
    <recommendedName>
        <fullName evidence="1">HTH luxR-type domain-containing protein</fullName>
    </recommendedName>
</protein>
<dbReference type="InterPro" id="IPR016032">
    <property type="entry name" value="Sig_transdc_resp-reg_C-effctor"/>
</dbReference>
<dbReference type="SUPFAM" id="SSF52172">
    <property type="entry name" value="CheY-like"/>
    <property type="match status" value="1"/>
</dbReference>
<reference evidence="2" key="1">
    <citation type="submission" date="2020-02" db="EMBL/GenBank/DDBJ databases">
        <authorList>
            <person name="Meier V. D."/>
        </authorList>
    </citation>
    <scope>NUCLEOTIDE SEQUENCE</scope>
    <source>
        <strain evidence="2">AVDCRST_MAG74</strain>
    </source>
</reference>
<dbReference type="PANTHER" id="PTHR45566:SF2">
    <property type="entry name" value="NARL SUBFAMILY"/>
    <property type="match status" value="1"/>
</dbReference>
<dbReference type="InterPro" id="IPR011006">
    <property type="entry name" value="CheY-like_superfamily"/>
</dbReference>